<feature type="transmembrane region" description="Helical" evidence="1">
    <location>
        <begin position="79"/>
        <end position="98"/>
    </location>
</feature>
<feature type="transmembrane region" description="Helical" evidence="1">
    <location>
        <begin position="227"/>
        <end position="246"/>
    </location>
</feature>
<sequence>MQWIYELQQRNALLFWYGLLCFVGGIVCALFTKTTNIQVNHINAFIKPMKFFFSVWLFCFTMGWLVFELQQPSIANSYSLMVVIVMSIELIIITWQAANGRLSHFNISSALYRSLFMLMGIAITVLTAWTLYIGYQFFTIQPATIPLGYLWGIRLGIICFVIFAFEGGMMGARLSHTIGAADGSEGLPIVNWSKQYGDLRIAHFFGMHALQLLPLAGYFIFRKSSGIIMVSAIYFVLVSVMLVRALKGLPLVKPTQAAPSIITEKV</sequence>
<protein>
    <submittedName>
        <fullName evidence="2">Uncharacterized protein</fullName>
    </submittedName>
</protein>
<reference evidence="3" key="1">
    <citation type="journal article" date="2019" name="Int. J. Syst. Evol. Microbiol.">
        <title>The Global Catalogue of Microorganisms (GCM) 10K type strain sequencing project: providing services to taxonomists for standard genome sequencing and annotation.</title>
        <authorList>
            <consortium name="The Broad Institute Genomics Platform"/>
            <consortium name="The Broad Institute Genome Sequencing Center for Infectious Disease"/>
            <person name="Wu L."/>
            <person name="Ma J."/>
        </authorList>
    </citation>
    <scope>NUCLEOTIDE SEQUENCE [LARGE SCALE GENOMIC DNA]</scope>
    <source>
        <strain evidence="3">CECT 8010</strain>
    </source>
</reference>
<feature type="transmembrane region" description="Helical" evidence="1">
    <location>
        <begin position="110"/>
        <end position="135"/>
    </location>
</feature>
<accession>A0ABV8PUR6</accession>
<comment type="caution">
    <text evidence="2">The sequence shown here is derived from an EMBL/GenBank/DDBJ whole genome shotgun (WGS) entry which is preliminary data.</text>
</comment>
<feature type="transmembrane region" description="Helical" evidence="1">
    <location>
        <begin position="201"/>
        <end position="221"/>
    </location>
</feature>
<feature type="transmembrane region" description="Helical" evidence="1">
    <location>
        <begin position="12"/>
        <end position="31"/>
    </location>
</feature>
<name>A0ABV8PUR6_9BACT</name>
<dbReference type="Proteomes" id="UP001595906">
    <property type="component" value="Unassembled WGS sequence"/>
</dbReference>
<feature type="transmembrane region" description="Helical" evidence="1">
    <location>
        <begin position="147"/>
        <end position="165"/>
    </location>
</feature>
<feature type="transmembrane region" description="Helical" evidence="1">
    <location>
        <begin position="51"/>
        <end position="67"/>
    </location>
</feature>
<keyword evidence="1" id="KW-1133">Transmembrane helix</keyword>
<keyword evidence="1" id="KW-0812">Transmembrane</keyword>
<dbReference type="RefSeq" id="WP_379013296.1">
    <property type="nucleotide sequence ID" value="NZ_JBHSDC010000012.1"/>
</dbReference>
<organism evidence="2 3">
    <name type="scientific">Parasediminibacterium paludis</name>
    <dbReference type="NCBI Taxonomy" id="908966"/>
    <lineage>
        <taxon>Bacteria</taxon>
        <taxon>Pseudomonadati</taxon>
        <taxon>Bacteroidota</taxon>
        <taxon>Chitinophagia</taxon>
        <taxon>Chitinophagales</taxon>
        <taxon>Chitinophagaceae</taxon>
        <taxon>Parasediminibacterium</taxon>
    </lineage>
</organism>
<keyword evidence="3" id="KW-1185">Reference proteome</keyword>
<dbReference type="EMBL" id="JBHSDC010000012">
    <property type="protein sequence ID" value="MFC4231717.1"/>
    <property type="molecule type" value="Genomic_DNA"/>
</dbReference>
<evidence type="ECO:0000313" key="3">
    <source>
        <dbReference type="Proteomes" id="UP001595906"/>
    </source>
</evidence>
<gene>
    <name evidence="2" type="ORF">ACFOW1_07435</name>
</gene>
<keyword evidence="1" id="KW-0472">Membrane</keyword>
<evidence type="ECO:0000256" key="1">
    <source>
        <dbReference type="SAM" id="Phobius"/>
    </source>
</evidence>
<proteinExistence type="predicted"/>
<evidence type="ECO:0000313" key="2">
    <source>
        <dbReference type="EMBL" id="MFC4231717.1"/>
    </source>
</evidence>